<reference evidence="1 2" key="1">
    <citation type="submission" date="2020-08" db="EMBL/GenBank/DDBJ databases">
        <title>Sequencing the genomes of 1000 actinobacteria strains.</title>
        <authorList>
            <person name="Klenk H.-P."/>
        </authorList>
    </citation>
    <scope>NUCLEOTIDE SEQUENCE [LARGE SCALE GENOMIC DNA]</scope>
    <source>
        <strain evidence="1 2">DSM 45518</strain>
    </source>
</reference>
<evidence type="ECO:0000313" key="1">
    <source>
        <dbReference type="EMBL" id="MBB4693649.1"/>
    </source>
</evidence>
<name>A0A7W7CSQ2_9ACTN</name>
<dbReference type="AlphaFoldDB" id="A0A7W7CSQ2"/>
<proteinExistence type="predicted"/>
<organism evidence="1 2">
    <name type="scientific">Paractinoplanes abujensis</name>
    <dbReference type="NCBI Taxonomy" id="882441"/>
    <lineage>
        <taxon>Bacteria</taxon>
        <taxon>Bacillati</taxon>
        <taxon>Actinomycetota</taxon>
        <taxon>Actinomycetes</taxon>
        <taxon>Micromonosporales</taxon>
        <taxon>Micromonosporaceae</taxon>
        <taxon>Paractinoplanes</taxon>
    </lineage>
</organism>
<keyword evidence="2" id="KW-1185">Reference proteome</keyword>
<dbReference type="RefSeq" id="WP_260416530.1">
    <property type="nucleotide sequence ID" value="NZ_BOMC01000056.1"/>
</dbReference>
<gene>
    <name evidence="1" type="ORF">BKA14_003797</name>
</gene>
<accession>A0A7W7CSQ2</accession>
<dbReference type="Proteomes" id="UP000542742">
    <property type="component" value="Unassembled WGS sequence"/>
</dbReference>
<evidence type="ECO:0000313" key="2">
    <source>
        <dbReference type="Proteomes" id="UP000542742"/>
    </source>
</evidence>
<sequence length="40" mass="4504">MGTELRDRVRADPAQARACLLAGVPEQRRRRGLPETDDAR</sequence>
<protein>
    <submittedName>
        <fullName evidence="1">Uncharacterized protein</fullName>
    </submittedName>
</protein>
<dbReference type="EMBL" id="JACHMF010000001">
    <property type="protein sequence ID" value="MBB4693649.1"/>
    <property type="molecule type" value="Genomic_DNA"/>
</dbReference>
<comment type="caution">
    <text evidence="1">The sequence shown here is derived from an EMBL/GenBank/DDBJ whole genome shotgun (WGS) entry which is preliminary data.</text>
</comment>